<evidence type="ECO:0000256" key="1">
    <source>
        <dbReference type="SAM" id="MobiDB-lite"/>
    </source>
</evidence>
<keyword evidence="2" id="KW-0472">Membrane</keyword>
<sequence length="247" mass="26904">MGFFILLGIVVVGFAVWQIVDPRGLWRATESWKFRDPDANEPSDVAYGMARIGGVVGIIAVVVCGWLIYDTSRSDDRNADRSPRPTYSSPPFTYPTSNRVDLGAGTMVGYRYPSELTLEFVVLEADSPWQTSCATGVGVYEHTNAVVVSVSRSFTDFRGESGSSVDEAEQCSDEAPRALTRKLDRPVGNRPILTAAPLVDPVSVGLRFGPRIRPTPLVEVPTPGVVQTQHPVRIDPSWKSVPLLAAE</sequence>
<dbReference type="eggNOG" id="ENOG5031G7R">
    <property type="taxonomic scope" value="Bacteria"/>
</dbReference>
<proteinExistence type="predicted"/>
<evidence type="ECO:0000259" key="3">
    <source>
        <dbReference type="Pfam" id="PF19701"/>
    </source>
</evidence>
<feature type="domain" description="DUF6199" evidence="3">
    <location>
        <begin position="7"/>
        <end position="64"/>
    </location>
</feature>
<protein>
    <recommendedName>
        <fullName evidence="3">DUF6199 domain-containing protein</fullName>
    </recommendedName>
</protein>
<dbReference type="OrthoDB" id="4382237at2"/>
<name>M3VG36_GORML</name>
<keyword evidence="2" id="KW-0812">Transmembrane</keyword>
<keyword evidence="5" id="KW-1185">Reference proteome</keyword>
<dbReference type="RefSeq" id="WP_008379715.1">
    <property type="nucleotide sequence ID" value="NZ_BAOP01000019.1"/>
</dbReference>
<dbReference type="EMBL" id="BAOP01000019">
    <property type="protein sequence ID" value="GAC80594.1"/>
    <property type="molecule type" value="Genomic_DNA"/>
</dbReference>
<dbReference type="STRING" id="410332.SAMN04488550_1346"/>
<reference evidence="4 5" key="1">
    <citation type="submission" date="2013-02" db="EMBL/GenBank/DDBJ databases">
        <title>Whole genome shotgun sequence of Gordonia malaquae NBRC 108250.</title>
        <authorList>
            <person name="Yoshida I."/>
            <person name="Hosoyama A."/>
            <person name="Tsuchikane K."/>
            <person name="Ando Y."/>
            <person name="Baba S."/>
            <person name="Ohji S."/>
            <person name="Hamada M."/>
            <person name="Tamura T."/>
            <person name="Yamazoe A."/>
            <person name="Yamazaki S."/>
            <person name="Fujita N."/>
        </authorList>
    </citation>
    <scope>NUCLEOTIDE SEQUENCE [LARGE SCALE GENOMIC DNA]</scope>
    <source>
        <strain evidence="4 5">NBRC 108250</strain>
    </source>
</reference>
<accession>M3VG36</accession>
<feature type="compositionally biased region" description="Low complexity" evidence="1">
    <location>
        <begin position="84"/>
        <end position="94"/>
    </location>
</feature>
<comment type="caution">
    <text evidence="4">The sequence shown here is derived from an EMBL/GenBank/DDBJ whole genome shotgun (WGS) entry which is preliminary data.</text>
</comment>
<keyword evidence="2" id="KW-1133">Transmembrane helix</keyword>
<gene>
    <name evidence="4" type="ORF">GM1_019_00560</name>
</gene>
<evidence type="ECO:0000313" key="5">
    <source>
        <dbReference type="Proteomes" id="UP000035009"/>
    </source>
</evidence>
<feature type="region of interest" description="Disordered" evidence="1">
    <location>
        <begin position="75"/>
        <end position="94"/>
    </location>
</feature>
<feature type="transmembrane region" description="Helical" evidence="2">
    <location>
        <begin position="46"/>
        <end position="69"/>
    </location>
</feature>
<evidence type="ECO:0000313" key="4">
    <source>
        <dbReference type="EMBL" id="GAC80594.1"/>
    </source>
</evidence>
<dbReference type="AlphaFoldDB" id="M3VG36"/>
<dbReference type="Pfam" id="PF19701">
    <property type="entry name" value="DUF6199"/>
    <property type="match status" value="1"/>
</dbReference>
<organism evidence="4 5">
    <name type="scientific">Gordonia malaquae NBRC 108250</name>
    <dbReference type="NCBI Taxonomy" id="1223542"/>
    <lineage>
        <taxon>Bacteria</taxon>
        <taxon>Bacillati</taxon>
        <taxon>Actinomycetota</taxon>
        <taxon>Actinomycetes</taxon>
        <taxon>Mycobacteriales</taxon>
        <taxon>Gordoniaceae</taxon>
        <taxon>Gordonia</taxon>
    </lineage>
</organism>
<dbReference type="Proteomes" id="UP000035009">
    <property type="component" value="Unassembled WGS sequence"/>
</dbReference>
<evidence type="ECO:0000256" key="2">
    <source>
        <dbReference type="SAM" id="Phobius"/>
    </source>
</evidence>
<dbReference type="InterPro" id="IPR045679">
    <property type="entry name" value="DUF6199"/>
</dbReference>